<feature type="compositionally biased region" description="Low complexity" evidence="1">
    <location>
        <begin position="346"/>
        <end position="364"/>
    </location>
</feature>
<name>A0AAD7JXK7_9AGAR</name>
<sequence>MSTPSAVYIAHLQAIPPSLFFMVPLATIILFFLATSRSIVQHRHDPVLISIQLFDRRKKRVAWVFPVVFSLAFLAIVTGALRFFRERSNSFSLALADSIVTSVLYLELSVSIVYLLSAVANLSTVQPVGFFIYCIIVAIILISATLASIVGSFNAIPPFLAPILYLTMAVLTLPIITYSFLCTSEASLAPQITLSSTCSFPASPSEKPRMLDDEVSSSVEMSQADPPATYATRKLSVYILCGQISAIVHFAFAIGMLVLLPDQSSPPSTLTSEEITTGVWVEALVFRIIQTAFLVLWIICTMSAFLQLFSRVNRSAARNSTLTAMSETTTYTALPPRTHRPKSKSRSSSFSSPRPRRQPVSARPEYPPPPPPRPPRSSDDFRDLHDPFASPSARTSRTAVPGGDVYDTGQRPTRMSAWGTLPPVVPPRPPPNVLVINPPARRLPSLRGLRLTSTPPPENRRSMSIFSYTTPSQYSQEGQTVYEGTFDVEEALLAQKLLRRLDAAGSHSGWGGPLLRRNGSGGSTRGGRHL</sequence>
<feature type="transmembrane region" description="Helical" evidence="2">
    <location>
        <begin position="130"/>
        <end position="153"/>
    </location>
</feature>
<feature type="region of interest" description="Disordered" evidence="1">
    <location>
        <begin position="506"/>
        <end position="530"/>
    </location>
</feature>
<keyword evidence="4" id="KW-1185">Reference proteome</keyword>
<evidence type="ECO:0000256" key="2">
    <source>
        <dbReference type="SAM" id="Phobius"/>
    </source>
</evidence>
<feature type="transmembrane region" description="Helical" evidence="2">
    <location>
        <begin position="104"/>
        <end position="123"/>
    </location>
</feature>
<dbReference type="Proteomes" id="UP001215280">
    <property type="component" value="Unassembled WGS sequence"/>
</dbReference>
<organism evidence="3 4">
    <name type="scientific">Mycena maculata</name>
    <dbReference type="NCBI Taxonomy" id="230809"/>
    <lineage>
        <taxon>Eukaryota</taxon>
        <taxon>Fungi</taxon>
        <taxon>Dikarya</taxon>
        <taxon>Basidiomycota</taxon>
        <taxon>Agaricomycotina</taxon>
        <taxon>Agaricomycetes</taxon>
        <taxon>Agaricomycetidae</taxon>
        <taxon>Agaricales</taxon>
        <taxon>Marasmiineae</taxon>
        <taxon>Mycenaceae</taxon>
        <taxon>Mycena</taxon>
    </lineage>
</organism>
<feature type="transmembrane region" description="Helical" evidence="2">
    <location>
        <begin position="159"/>
        <end position="181"/>
    </location>
</feature>
<evidence type="ECO:0000313" key="4">
    <source>
        <dbReference type="Proteomes" id="UP001215280"/>
    </source>
</evidence>
<feature type="compositionally biased region" description="Pro residues" evidence="1">
    <location>
        <begin position="365"/>
        <end position="375"/>
    </location>
</feature>
<feature type="region of interest" description="Disordered" evidence="1">
    <location>
        <begin position="327"/>
        <end position="415"/>
    </location>
</feature>
<keyword evidence="2" id="KW-1133">Transmembrane helix</keyword>
<feature type="transmembrane region" description="Helical" evidence="2">
    <location>
        <begin position="20"/>
        <end position="40"/>
    </location>
</feature>
<feature type="transmembrane region" description="Helical" evidence="2">
    <location>
        <begin position="237"/>
        <end position="260"/>
    </location>
</feature>
<feature type="compositionally biased region" description="Gly residues" evidence="1">
    <location>
        <begin position="519"/>
        <end position="530"/>
    </location>
</feature>
<feature type="transmembrane region" description="Helical" evidence="2">
    <location>
        <begin position="61"/>
        <end position="84"/>
    </location>
</feature>
<evidence type="ECO:0000256" key="1">
    <source>
        <dbReference type="SAM" id="MobiDB-lite"/>
    </source>
</evidence>
<dbReference type="EMBL" id="JARJLG010000019">
    <property type="protein sequence ID" value="KAJ7772632.1"/>
    <property type="molecule type" value="Genomic_DNA"/>
</dbReference>
<feature type="transmembrane region" description="Helical" evidence="2">
    <location>
        <begin position="288"/>
        <end position="309"/>
    </location>
</feature>
<proteinExistence type="predicted"/>
<gene>
    <name evidence="3" type="ORF">DFH07DRAFT_993437</name>
</gene>
<feature type="compositionally biased region" description="Basic and acidic residues" evidence="1">
    <location>
        <begin position="376"/>
        <end position="386"/>
    </location>
</feature>
<accession>A0AAD7JXK7</accession>
<comment type="caution">
    <text evidence="3">The sequence shown here is derived from an EMBL/GenBank/DDBJ whole genome shotgun (WGS) entry which is preliminary data.</text>
</comment>
<keyword evidence="2" id="KW-0812">Transmembrane</keyword>
<protein>
    <submittedName>
        <fullName evidence="3">Uncharacterized protein</fullName>
    </submittedName>
</protein>
<dbReference type="AlphaFoldDB" id="A0AAD7JXK7"/>
<reference evidence="3" key="1">
    <citation type="submission" date="2023-03" db="EMBL/GenBank/DDBJ databases">
        <title>Massive genome expansion in bonnet fungi (Mycena s.s.) driven by repeated elements and novel gene families across ecological guilds.</title>
        <authorList>
            <consortium name="Lawrence Berkeley National Laboratory"/>
            <person name="Harder C.B."/>
            <person name="Miyauchi S."/>
            <person name="Viragh M."/>
            <person name="Kuo A."/>
            <person name="Thoen E."/>
            <person name="Andreopoulos B."/>
            <person name="Lu D."/>
            <person name="Skrede I."/>
            <person name="Drula E."/>
            <person name="Henrissat B."/>
            <person name="Morin E."/>
            <person name="Kohler A."/>
            <person name="Barry K."/>
            <person name="LaButti K."/>
            <person name="Morin E."/>
            <person name="Salamov A."/>
            <person name="Lipzen A."/>
            <person name="Mereny Z."/>
            <person name="Hegedus B."/>
            <person name="Baldrian P."/>
            <person name="Stursova M."/>
            <person name="Weitz H."/>
            <person name="Taylor A."/>
            <person name="Grigoriev I.V."/>
            <person name="Nagy L.G."/>
            <person name="Martin F."/>
            <person name="Kauserud H."/>
        </authorList>
    </citation>
    <scope>NUCLEOTIDE SEQUENCE</scope>
    <source>
        <strain evidence="3">CBHHK188m</strain>
    </source>
</reference>
<keyword evidence="2" id="KW-0472">Membrane</keyword>
<evidence type="ECO:0000313" key="3">
    <source>
        <dbReference type="EMBL" id="KAJ7772632.1"/>
    </source>
</evidence>